<dbReference type="RefSeq" id="XP_029760189.1">
    <property type="nucleotide sequence ID" value="XM_029908888.1"/>
</dbReference>
<organism evidence="3 4">
    <name type="scientific">Aureobasidium pullulans EXF-150</name>
    <dbReference type="NCBI Taxonomy" id="1043002"/>
    <lineage>
        <taxon>Eukaryota</taxon>
        <taxon>Fungi</taxon>
        <taxon>Dikarya</taxon>
        <taxon>Ascomycota</taxon>
        <taxon>Pezizomycotina</taxon>
        <taxon>Dothideomycetes</taxon>
        <taxon>Dothideomycetidae</taxon>
        <taxon>Dothideales</taxon>
        <taxon>Saccotheciaceae</taxon>
        <taxon>Aureobasidium</taxon>
    </lineage>
</organism>
<evidence type="ECO:0000313" key="4">
    <source>
        <dbReference type="Proteomes" id="UP000030706"/>
    </source>
</evidence>
<evidence type="ECO:0000256" key="1">
    <source>
        <dbReference type="SAM" id="Phobius"/>
    </source>
</evidence>
<keyword evidence="1" id="KW-0472">Membrane</keyword>
<dbReference type="AlphaFoldDB" id="A0A074XPU1"/>
<dbReference type="Gene3D" id="3.20.180.10">
    <property type="entry name" value="PNP-oxidase-like"/>
    <property type="match status" value="1"/>
</dbReference>
<keyword evidence="1" id="KW-1133">Transmembrane helix</keyword>
<dbReference type="PANTHER" id="PTHR37783">
    <property type="entry name" value="MEMBRANE PROTEIN, PUTATIVE (AFU_ORTHOLOGUE AFUA_1G04315)-RELATED"/>
    <property type="match status" value="1"/>
</dbReference>
<feature type="domain" description="DUF2470" evidence="2">
    <location>
        <begin position="12"/>
        <end position="85"/>
    </location>
</feature>
<dbReference type="EMBL" id="KL584983">
    <property type="protein sequence ID" value="KEQ84002.1"/>
    <property type="molecule type" value="Genomic_DNA"/>
</dbReference>
<sequence length="241" mass="27735">MSDQASKDAAAKARIITHMNADHHDSVVRYLENYHHLPGYQAYNGRISDASLEHIAFECAGLKYRTALDPPMSSFREARERLVQMDKECLQALGRSDITVKEYISPTGLYLAGFVIVSTTLVAFSLRSNFEAGSLISAVVPDWFARFCWTIQPFIFYGMLVIHSAETWHMASGRLRKHNVNVRSRIWWLWMGTTFIEGVGAYNRSVFFPPLSNIEFLSNRVDHRFDKMIKKKRAEKDKQKH</sequence>
<feature type="transmembrane region" description="Helical" evidence="1">
    <location>
        <begin position="144"/>
        <end position="165"/>
    </location>
</feature>
<gene>
    <name evidence="3" type="ORF">M438DRAFT_380616</name>
</gene>
<dbReference type="OrthoDB" id="5553410at2759"/>
<name>A0A074XPU1_AURPU</name>
<dbReference type="PANTHER" id="PTHR37783:SF1">
    <property type="entry name" value="MEMBRANE PROTEIN, PUTATIVE (AFU_ORTHOLOGUE AFUA_1G04315)-RELATED"/>
    <property type="match status" value="1"/>
</dbReference>
<reference evidence="3 4" key="1">
    <citation type="journal article" date="2014" name="BMC Genomics">
        <title>Genome sequencing of four Aureobasidium pullulans varieties: biotechnological potential, stress tolerance, and description of new species.</title>
        <authorList>
            <person name="Gostin Ar C."/>
            <person name="Ohm R.A."/>
            <person name="Kogej T."/>
            <person name="Sonjak S."/>
            <person name="Turk M."/>
            <person name="Zajc J."/>
            <person name="Zalar P."/>
            <person name="Grube M."/>
            <person name="Sun H."/>
            <person name="Han J."/>
            <person name="Sharma A."/>
            <person name="Chiniquy J."/>
            <person name="Ngan C.Y."/>
            <person name="Lipzen A."/>
            <person name="Barry K."/>
            <person name="Grigoriev I.V."/>
            <person name="Gunde-Cimerman N."/>
        </authorList>
    </citation>
    <scope>NUCLEOTIDE SEQUENCE [LARGE SCALE GENOMIC DNA]</scope>
    <source>
        <strain evidence="3 4">EXF-150</strain>
    </source>
</reference>
<feature type="transmembrane region" description="Helical" evidence="1">
    <location>
        <begin position="186"/>
        <end position="203"/>
    </location>
</feature>
<feature type="transmembrane region" description="Helical" evidence="1">
    <location>
        <begin position="103"/>
        <end position="124"/>
    </location>
</feature>
<protein>
    <recommendedName>
        <fullName evidence="2">DUF2470 domain-containing protein</fullName>
    </recommendedName>
</protein>
<dbReference type="HOGENOM" id="CLU_081019_0_0_1"/>
<keyword evidence="4" id="KW-1185">Reference proteome</keyword>
<dbReference type="GeneID" id="40751194"/>
<keyword evidence="1" id="KW-0812">Transmembrane</keyword>
<proteinExistence type="predicted"/>
<accession>A0A074XPU1</accession>
<evidence type="ECO:0000259" key="2">
    <source>
        <dbReference type="Pfam" id="PF10615"/>
    </source>
</evidence>
<dbReference type="InterPro" id="IPR019595">
    <property type="entry name" value="DUF2470"/>
</dbReference>
<dbReference type="Pfam" id="PF10615">
    <property type="entry name" value="DUF2470"/>
    <property type="match status" value="1"/>
</dbReference>
<dbReference type="InterPro" id="IPR037119">
    <property type="entry name" value="Haem_oxidase_HugZ-like_sf"/>
</dbReference>
<evidence type="ECO:0000313" key="3">
    <source>
        <dbReference type="EMBL" id="KEQ84002.1"/>
    </source>
</evidence>
<dbReference type="Proteomes" id="UP000030706">
    <property type="component" value="Unassembled WGS sequence"/>
</dbReference>